<protein>
    <submittedName>
        <fullName evidence="1">Uncharacterized protein</fullName>
    </submittedName>
</protein>
<accession>A0A1B6Q0U6</accession>
<dbReference type="Gramene" id="KXG31542">
    <property type="protein sequence ID" value="KXG31542"/>
    <property type="gene ID" value="SORBI_3003G015500"/>
</dbReference>
<organism evidence="1 2">
    <name type="scientific">Sorghum bicolor</name>
    <name type="common">Sorghum</name>
    <name type="synonym">Sorghum vulgare</name>
    <dbReference type="NCBI Taxonomy" id="4558"/>
    <lineage>
        <taxon>Eukaryota</taxon>
        <taxon>Viridiplantae</taxon>
        <taxon>Streptophyta</taxon>
        <taxon>Embryophyta</taxon>
        <taxon>Tracheophyta</taxon>
        <taxon>Spermatophyta</taxon>
        <taxon>Magnoliopsida</taxon>
        <taxon>Liliopsida</taxon>
        <taxon>Poales</taxon>
        <taxon>Poaceae</taxon>
        <taxon>PACMAD clade</taxon>
        <taxon>Panicoideae</taxon>
        <taxon>Andropogonodae</taxon>
        <taxon>Andropogoneae</taxon>
        <taxon>Sorghinae</taxon>
        <taxon>Sorghum</taxon>
    </lineage>
</organism>
<dbReference type="Proteomes" id="UP000000768">
    <property type="component" value="Chromosome 3"/>
</dbReference>
<proteinExistence type="predicted"/>
<sequence>MPLPAHGLPRARMARPVSILPPLLPLSLSPVGIRPATLIPGGAGHAALDRKIMHGNGIACRVLLHAAATLAGDAG</sequence>
<dbReference type="InParanoid" id="A0A1B6Q0U6"/>
<reference evidence="2" key="2">
    <citation type="journal article" date="2018" name="Plant J.">
        <title>The Sorghum bicolor reference genome: improved assembly, gene annotations, a transcriptome atlas, and signatures of genome organization.</title>
        <authorList>
            <person name="McCormick R.F."/>
            <person name="Truong S.K."/>
            <person name="Sreedasyam A."/>
            <person name="Jenkins J."/>
            <person name="Shu S."/>
            <person name="Sims D."/>
            <person name="Kennedy M."/>
            <person name="Amirebrahimi M."/>
            <person name="Weers B.D."/>
            <person name="McKinley B."/>
            <person name="Mattison A."/>
            <person name="Morishige D.T."/>
            <person name="Grimwood J."/>
            <person name="Schmutz J."/>
            <person name="Mullet J.E."/>
        </authorList>
    </citation>
    <scope>NUCLEOTIDE SEQUENCE [LARGE SCALE GENOMIC DNA]</scope>
    <source>
        <strain evidence="2">cv. BTx623</strain>
    </source>
</reference>
<reference evidence="1 2" key="1">
    <citation type="journal article" date="2009" name="Nature">
        <title>The Sorghum bicolor genome and the diversification of grasses.</title>
        <authorList>
            <person name="Paterson A.H."/>
            <person name="Bowers J.E."/>
            <person name="Bruggmann R."/>
            <person name="Dubchak I."/>
            <person name="Grimwood J."/>
            <person name="Gundlach H."/>
            <person name="Haberer G."/>
            <person name="Hellsten U."/>
            <person name="Mitros T."/>
            <person name="Poliakov A."/>
            <person name="Schmutz J."/>
            <person name="Spannagl M."/>
            <person name="Tang H."/>
            <person name="Wang X."/>
            <person name="Wicker T."/>
            <person name="Bharti A.K."/>
            <person name="Chapman J."/>
            <person name="Feltus F.A."/>
            <person name="Gowik U."/>
            <person name="Grigoriev I.V."/>
            <person name="Lyons E."/>
            <person name="Maher C.A."/>
            <person name="Martis M."/>
            <person name="Narechania A."/>
            <person name="Otillar R.P."/>
            <person name="Penning B.W."/>
            <person name="Salamov A.A."/>
            <person name="Wang Y."/>
            <person name="Zhang L."/>
            <person name="Carpita N.C."/>
            <person name="Freeling M."/>
            <person name="Gingle A.R."/>
            <person name="Hash C.T."/>
            <person name="Keller B."/>
            <person name="Klein P."/>
            <person name="Kresovich S."/>
            <person name="McCann M.C."/>
            <person name="Ming R."/>
            <person name="Peterson D.G."/>
            <person name="Mehboob-ur-Rahman"/>
            <person name="Ware D."/>
            <person name="Westhoff P."/>
            <person name="Mayer K.F."/>
            <person name="Messing J."/>
            <person name="Rokhsar D.S."/>
        </authorList>
    </citation>
    <scope>NUCLEOTIDE SEQUENCE [LARGE SCALE GENOMIC DNA]</scope>
    <source>
        <strain evidence="2">cv. BTx623</strain>
    </source>
</reference>
<gene>
    <name evidence="1" type="ORF">SORBI_3003G015500</name>
</gene>
<dbReference type="AlphaFoldDB" id="A0A1B6Q0U6"/>
<keyword evidence="2" id="KW-1185">Reference proteome</keyword>
<evidence type="ECO:0000313" key="1">
    <source>
        <dbReference type="EMBL" id="KXG31542.1"/>
    </source>
</evidence>
<dbReference type="EMBL" id="CM000762">
    <property type="protein sequence ID" value="KXG31542.1"/>
    <property type="molecule type" value="Genomic_DNA"/>
</dbReference>
<name>A0A1B6Q0U6_SORBI</name>
<evidence type="ECO:0000313" key="2">
    <source>
        <dbReference type="Proteomes" id="UP000000768"/>
    </source>
</evidence>